<evidence type="ECO:0000313" key="2">
    <source>
        <dbReference type="EMBL" id="KAH3787236.1"/>
    </source>
</evidence>
<keyword evidence="3" id="KW-1185">Reference proteome</keyword>
<reference evidence="2" key="1">
    <citation type="journal article" date="2019" name="bioRxiv">
        <title>The Genome of the Zebra Mussel, Dreissena polymorpha: A Resource for Invasive Species Research.</title>
        <authorList>
            <person name="McCartney M.A."/>
            <person name="Auch B."/>
            <person name="Kono T."/>
            <person name="Mallez S."/>
            <person name="Zhang Y."/>
            <person name="Obille A."/>
            <person name="Becker A."/>
            <person name="Abrahante J.E."/>
            <person name="Garbe J."/>
            <person name="Badalamenti J.P."/>
            <person name="Herman A."/>
            <person name="Mangelson H."/>
            <person name="Liachko I."/>
            <person name="Sullivan S."/>
            <person name="Sone E.D."/>
            <person name="Koren S."/>
            <person name="Silverstein K.A.T."/>
            <person name="Beckman K.B."/>
            <person name="Gohl D.M."/>
        </authorList>
    </citation>
    <scope>NUCLEOTIDE SEQUENCE</scope>
    <source>
        <strain evidence="2">Duluth1</strain>
        <tissue evidence="2">Whole animal</tissue>
    </source>
</reference>
<evidence type="ECO:0000313" key="3">
    <source>
        <dbReference type="Proteomes" id="UP000828390"/>
    </source>
</evidence>
<reference evidence="2" key="2">
    <citation type="submission" date="2020-11" db="EMBL/GenBank/DDBJ databases">
        <authorList>
            <person name="McCartney M.A."/>
            <person name="Auch B."/>
            <person name="Kono T."/>
            <person name="Mallez S."/>
            <person name="Becker A."/>
            <person name="Gohl D.M."/>
            <person name="Silverstein K.A.T."/>
            <person name="Koren S."/>
            <person name="Bechman K.B."/>
            <person name="Herman A."/>
            <person name="Abrahante J.E."/>
            <person name="Garbe J."/>
        </authorList>
    </citation>
    <scope>NUCLEOTIDE SEQUENCE</scope>
    <source>
        <strain evidence="2">Duluth1</strain>
        <tissue evidence="2">Whole animal</tissue>
    </source>
</reference>
<sequence length="177" mass="19807">MVSQALSRPNKLGPKSLSHGSQKKSKSLSTRGHALCQIHKIQKKNHSPTWQKVKNLKTLIKNKIKKAYNSYLEGILDIAANNTEEGKFFSKKLYTLLKNQKQDSETISTLKDQLTGTLKSENKEKANILNRQFQSVFSGTTPSSPACRSYADGYLVSSFAIPRWRTSPSVMWASSNS</sequence>
<dbReference type="EMBL" id="JAIWYP010000008">
    <property type="protein sequence ID" value="KAH3787236.1"/>
    <property type="molecule type" value="Genomic_DNA"/>
</dbReference>
<dbReference type="Proteomes" id="UP000828390">
    <property type="component" value="Unassembled WGS sequence"/>
</dbReference>
<gene>
    <name evidence="2" type="ORF">DPMN_165356</name>
</gene>
<feature type="region of interest" description="Disordered" evidence="1">
    <location>
        <begin position="1"/>
        <end position="29"/>
    </location>
</feature>
<name>A0A9D4IT64_DREPO</name>
<accession>A0A9D4IT64</accession>
<evidence type="ECO:0000256" key="1">
    <source>
        <dbReference type="SAM" id="MobiDB-lite"/>
    </source>
</evidence>
<proteinExistence type="predicted"/>
<comment type="caution">
    <text evidence="2">The sequence shown here is derived from an EMBL/GenBank/DDBJ whole genome shotgun (WGS) entry which is preliminary data.</text>
</comment>
<organism evidence="2 3">
    <name type="scientific">Dreissena polymorpha</name>
    <name type="common">Zebra mussel</name>
    <name type="synonym">Mytilus polymorpha</name>
    <dbReference type="NCBI Taxonomy" id="45954"/>
    <lineage>
        <taxon>Eukaryota</taxon>
        <taxon>Metazoa</taxon>
        <taxon>Spiralia</taxon>
        <taxon>Lophotrochozoa</taxon>
        <taxon>Mollusca</taxon>
        <taxon>Bivalvia</taxon>
        <taxon>Autobranchia</taxon>
        <taxon>Heteroconchia</taxon>
        <taxon>Euheterodonta</taxon>
        <taxon>Imparidentia</taxon>
        <taxon>Neoheterodontei</taxon>
        <taxon>Myida</taxon>
        <taxon>Dreissenoidea</taxon>
        <taxon>Dreissenidae</taxon>
        <taxon>Dreissena</taxon>
    </lineage>
</organism>
<dbReference type="AlphaFoldDB" id="A0A9D4IT64"/>
<protein>
    <submittedName>
        <fullName evidence="2">Uncharacterized protein</fullName>
    </submittedName>
</protein>